<dbReference type="PANTHER" id="PTHR30570">
    <property type="entry name" value="PERIPLASMIC PHOSPHATE BINDING COMPONENT OF PHOSPHATE ABC TRANSPORTER"/>
    <property type="match status" value="1"/>
</dbReference>
<organism evidence="3 4">
    <name type="scientific">Nemorincola caseinilytica</name>
    <dbReference type="NCBI Taxonomy" id="2054315"/>
    <lineage>
        <taxon>Bacteria</taxon>
        <taxon>Pseudomonadati</taxon>
        <taxon>Bacteroidota</taxon>
        <taxon>Chitinophagia</taxon>
        <taxon>Chitinophagales</taxon>
        <taxon>Chitinophagaceae</taxon>
        <taxon>Nemorincola</taxon>
    </lineage>
</organism>
<proteinExistence type="predicted"/>
<dbReference type="Gene3D" id="3.40.190.10">
    <property type="entry name" value="Periplasmic binding protein-like II"/>
    <property type="match status" value="2"/>
</dbReference>
<reference evidence="4" key="1">
    <citation type="journal article" date="2019" name="Int. J. Syst. Evol. Microbiol.">
        <title>The Global Catalogue of Microorganisms (GCM) 10K type strain sequencing project: providing services to taxonomists for standard genome sequencing and annotation.</title>
        <authorList>
            <consortium name="The Broad Institute Genomics Platform"/>
            <consortium name="The Broad Institute Genome Sequencing Center for Infectious Disease"/>
            <person name="Wu L."/>
            <person name="Ma J."/>
        </authorList>
    </citation>
    <scope>NUCLEOTIDE SEQUENCE [LARGE SCALE GENOMIC DNA]</scope>
    <source>
        <strain evidence="4">JCM 32105</strain>
    </source>
</reference>
<evidence type="ECO:0000259" key="2">
    <source>
        <dbReference type="Pfam" id="PF12849"/>
    </source>
</evidence>
<sequence>MFLLASCDDRPKHPDTLGKGEIDISVDETFRPVMELQGTVFDSSFPEAKVHIHYKPESECFKDYFARKARLILVTRELSAQEKAVCEQSKIFPTTLKLARDGIAVVLNNASPDTMLDMPTLQGILTGQSSKKYTVVFDDQGSSTVRFIIDSVLKGAPLGKNVYAAKGNKEVVDYVEKNPGAIGFVGLGYVSDTVDPNNTGAFINRVKIAAIKNEKTGEFLQPYQAYIALRSYPLTRSIYYINSESYPGLGTGFANFIAGQRGQLIFFHAHMFPVRSEMVIREAAIKN</sequence>
<dbReference type="PANTHER" id="PTHR30570:SF1">
    <property type="entry name" value="PHOSPHATE-BINDING PROTEIN PSTS"/>
    <property type="match status" value="1"/>
</dbReference>
<dbReference type="SUPFAM" id="SSF53850">
    <property type="entry name" value="Periplasmic binding protein-like II"/>
    <property type="match status" value="1"/>
</dbReference>
<keyword evidence="4" id="KW-1185">Reference proteome</keyword>
<comment type="caution">
    <text evidence="3">The sequence shown here is derived from an EMBL/GenBank/DDBJ whole genome shotgun (WGS) entry which is preliminary data.</text>
</comment>
<accession>A0ABP8N8I8</accession>
<evidence type="ECO:0000313" key="3">
    <source>
        <dbReference type="EMBL" id="GAA4462265.1"/>
    </source>
</evidence>
<dbReference type="InterPro" id="IPR050811">
    <property type="entry name" value="Phosphate_ABC_transporter"/>
</dbReference>
<gene>
    <name evidence="3" type="ORF">GCM10023093_08510</name>
</gene>
<keyword evidence="1" id="KW-0732">Signal</keyword>
<dbReference type="EMBL" id="BAABFA010000007">
    <property type="protein sequence ID" value="GAA4462265.1"/>
    <property type="molecule type" value="Genomic_DNA"/>
</dbReference>
<protein>
    <submittedName>
        <fullName evidence="3">Substrate-binding domain-containing protein</fullName>
    </submittedName>
</protein>
<name>A0ABP8N8I8_9BACT</name>
<dbReference type="Pfam" id="PF12849">
    <property type="entry name" value="PBP_like_2"/>
    <property type="match status" value="1"/>
</dbReference>
<evidence type="ECO:0000256" key="1">
    <source>
        <dbReference type="ARBA" id="ARBA00022729"/>
    </source>
</evidence>
<feature type="domain" description="PBP" evidence="2">
    <location>
        <begin position="17"/>
        <end position="259"/>
    </location>
</feature>
<dbReference type="InterPro" id="IPR024370">
    <property type="entry name" value="PBP_domain"/>
</dbReference>
<dbReference type="Proteomes" id="UP001500067">
    <property type="component" value="Unassembled WGS sequence"/>
</dbReference>
<evidence type="ECO:0000313" key="4">
    <source>
        <dbReference type="Proteomes" id="UP001500067"/>
    </source>
</evidence>